<evidence type="ECO:0000256" key="7">
    <source>
        <dbReference type="PIRSR" id="PIRSR602481-1"/>
    </source>
</evidence>
<evidence type="ECO:0000256" key="5">
    <source>
        <dbReference type="ARBA" id="ARBA00023125"/>
    </source>
</evidence>
<dbReference type="AlphaFoldDB" id="A0AAE2YSH2"/>
<feature type="binding site" evidence="7">
    <location>
        <position position="144"/>
    </location>
    <ligand>
        <name>Zn(2+)</name>
        <dbReference type="ChEBI" id="CHEBI:29105"/>
    </ligand>
</feature>
<keyword evidence="3 7" id="KW-0862">Zinc</keyword>
<keyword evidence="7" id="KW-0479">Metal-binding</keyword>
<keyword evidence="8" id="KW-0408">Iron</keyword>
<dbReference type="InterPro" id="IPR036390">
    <property type="entry name" value="WH_DNA-bd_sf"/>
</dbReference>
<dbReference type="InterPro" id="IPR043135">
    <property type="entry name" value="Fur_C"/>
</dbReference>
<comment type="similarity">
    <text evidence="1">Belongs to the Fur family.</text>
</comment>
<evidence type="ECO:0000313" key="10">
    <source>
        <dbReference type="EMBL" id="MBU2789326.1"/>
    </source>
</evidence>
<reference evidence="10" key="1">
    <citation type="journal article" date="2021" name="ISME J.">
        <title>Genomic evolution of the class Acidithiobacillia: deep-branching Proteobacteria living in extreme acidic conditions.</title>
        <authorList>
            <person name="Moya-Beltran A."/>
            <person name="Beard S."/>
            <person name="Rojas-Villalobos C."/>
            <person name="Issotta F."/>
            <person name="Gallardo Y."/>
            <person name="Ulloa R."/>
            <person name="Giaveno A."/>
            <person name="Degli Esposti M."/>
            <person name="Johnson D.B."/>
            <person name="Quatrini R."/>
        </authorList>
    </citation>
    <scope>NUCLEOTIDE SEQUENCE</scope>
    <source>
        <strain evidence="10">VAN18-1</strain>
    </source>
</reference>
<sequence length="148" mass="17068">MERATDNAAQTVEAERRVRAAGQRPTRARLQILQSLLDLGQPVSHSEIQEHIQVRWAESIDRVTLYRGLDWLVQHHLTHRITADDRVWRFSAINPEHPSHPHFHCLRCGQVLCLPESQLPAPKLPAEYRVEEIEVVVNGVCPHCQRQD</sequence>
<dbReference type="PANTHER" id="PTHR33202">
    <property type="entry name" value="ZINC UPTAKE REGULATION PROTEIN"/>
    <property type="match status" value="1"/>
</dbReference>
<dbReference type="GO" id="GO:0008270">
    <property type="term" value="F:zinc ion binding"/>
    <property type="evidence" value="ECO:0007669"/>
    <property type="project" value="TreeGrafter"/>
</dbReference>
<comment type="cofactor">
    <cofactor evidence="8">
        <name>Mn(2+)</name>
        <dbReference type="ChEBI" id="CHEBI:29035"/>
    </cofactor>
    <cofactor evidence="8">
        <name>Fe(2+)</name>
        <dbReference type="ChEBI" id="CHEBI:29033"/>
    </cofactor>
    <text evidence="8">Binds 1 Mn(2+) or Fe(2+) ion per subunit.</text>
</comment>
<keyword evidence="2" id="KW-0678">Repressor</keyword>
<dbReference type="InterPro" id="IPR036388">
    <property type="entry name" value="WH-like_DNA-bd_sf"/>
</dbReference>
<dbReference type="GO" id="GO:0000976">
    <property type="term" value="F:transcription cis-regulatory region binding"/>
    <property type="evidence" value="ECO:0007669"/>
    <property type="project" value="TreeGrafter"/>
</dbReference>
<keyword evidence="6" id="KW-0804">Transcription</keyword>
<feature type="binding site" evidence="8">
    <location>
        <position position="97"/>
    </location>
    <ligand>
        <name>Fe cation</name>
        <dbReference type="ChEBI" id="CHEBI:24875"/>
    </ligand>
</feature>
<dbReference type="EMBL" id="JAAXYO010000196">
    <property type="protein sequence ID" value="MBU2789326.1"/>
    <property type="molecule type" value="Genomic_DNA"/>
</dbReference>
<evidence type="ECO:0000256" key="9">
    <source>
        <dbReference type="SAM" id="MobiDB-lite"/>
    </source>
</evidence>
<keyword evidence="5" id="KW-0238">DNA-binding</keyword>
<dbReference type="Proteomes" id="UP001197378">
    <property type="component" value="Unassembled WGS sequence"/>
</dbReference>
<protein>
    <submittedName>
        <fullName evidence="10">Transcriptional repressor</fullName>
    </submittedName>
</protein>
<feature type="binding site" evidence="7">
    <location>
        <position position="105"/>
    </location>
    <ligand>
        <name>Zn(2+)</name>
        <dbReference type="ChEBI" id="CHEBI:29105"/>
    </ligand>
</feature>
<dbReference type="GO" id="GO:0003700">
    <property type="term" value="F:DNA-binding transcription factor activity"/>
    <property type="evidence" value="ECO:0007669"/>
    <property type="project" value="InterPro"/>
</dbReference>
<dbReference type="RefSeq" id="WP_215873242.1">
    <property type="nucleotide sequence ID" value="NZ_JAAXYO010000196.1"/>
</dbReference>
<evidence type="ECO:0000313" key="11">
    <source>
        <dbReference type="Proteomes" id="UP001197378"/>
    </source>
</evidence>
<dbReference type="PANTHER" id="PTHR33202:SF7">
    <property type="entry name" value="FERRIC UPTAKE REGULATION PROTEIN"/>
    <property type="match status" value="1"/>
</dbReference>
<evidence type="ECO:0000256" key="4">
    <source>
        <dbReference type="ARBA" id="ARBA00023015"/>
    </source>
</evidence>
<keyword evidence="11" id="KW-1185">Reference proteome</keyword>
<evidence type="ECO:0000256" key="6">
    <source>
        <dbReference type="ARBA" id="ARBA00023163"/>
    </source>
</evidence>
<evidence type="ECO:0000256" key="1">
    <source>
        <dbReference type="ARBA" id="ARBA00007957"/>
    </source>
</evidence>
<comment type="caution">
    <text evidence="10">The sequence shown here is derived from an EMBL/GenBank/DDBJ whole genome shotgun (WGS) entry which is preliminary data.</text>
</comment>
<dbReference type="Gene3D" id="1.10.10.10">
    <property type="entry name" value="Winged helix-like DNA-binding domain superfamily/Winged helix DNA-binding domain"/>
    <property type="match status" value="1"/>
</dbReference>
<evidence type="ECO:0000256" key="2">
    <source>
        <dbReference type="ARBA" id="ARBA00022491"/>
    </source>
</evidence>
<dbReference type="Gene3D" id="3.30.1490.190">
    <property type="match status" value="1"/>
</dbReference>
<accession>A0AAE2YSH2</accession>
<feature type="region of interest" description="Disordered" evidence="9">
    <location>
        <begin position="1"/>
        <end position="21"/>
    </location>
</feature>
<feature type="binding site" evidence="7">
    <location>
        <position position="108"/>
    </location>
    <ligand>
        <name>Zn(2+)</name>
        <dbReference type="ChEBI" id="CHEBI:29105"/>
    </ligand>
</feature>
<dbReference type="GO" id="GO:1900376">
    <property type="term" value="P:regulation of secondary metabolite biosynthetic process"/>
    <property type="evidence" value="ECO:0007669"/>
    <property type="project" value="TreeGrafter"/>
</dbReference>
<dbReference type="InterPro" id="IPR002481">
    <property type="entry name" value="FUR"/>
</dbReference>
<dbReference type="Pfam" id="PF01475">
    <property type="entry name" value="FUR"/>
    <property type="match status" value="1"/>
</dbReference>
<feature type="binding site" evidence="7">
    <location>
        <position position="141"/>
    </location>
    <ligand>
        <name>Zn(2+)</name>
        <dbReference type="ChEBI" id="CHEBI:29105"/>
    </ligand>
</feature>
<keyword evidence="4" id="KW-0805">Transcription regulation</keyword>
<name>A0AAE2YSH2_9PROT</name>
<gene>
    <name evidence="10" type="ORF">HFQ13_14140</name>
</gene>
<proteinExistence type="inferred from homology"/>
<dbReference type="GO" id="GO:0045892">
    <property type="term" value="P:negative regulation of DNA-templated transcription"/>
    <property type="evidence" value="ECO:0007669"/>
    <property type="project" value="TreeGrafter"/>
</dbReference>
<organism evidence="10 11">
    <name type="scientific">Igneacidithiobacillus copahuensis</name>
    <dbReference type="NCBI Taxonomy" id="2724909"/>
    <lineage>
        <taxon>Bacteria</taxon>
        <taxon>Pseudomonadati</taxon>
        <taxon>Pseudomonadota</taxon>
        <taxon>Acidithiobacillia</taxon>
        <taxon>Acidithiobacillales</taxon>
        <taxon>Acidithiobacillaceae</taxon>
        <taxon>Igneacidithiobacillus</taxon>
    </lineage>
</organism>
<comment type="cofactor">
    <cofactor evidence="7">
        <name>Zn(2+)</name>
        <dbReference type="ChEBI" id="CHEBI:29105"/>
    </cofactor>
    <text evidence="7">Binds 1 zinc ion per subunit.</text>
</comment>
<evidence type="ECO:0000256" key="8">
    <source>
        <dbReference type="PIRSR" id="PIRSR602481-2"/>
    </source>
</evidence>
<evidence type="ECO:0000256" key="3">
    <source>
        <dbReference type="ARBA" id="ARBA00022833"/>
    </source>
</evidence>
<dbReference type="SUPFAM" id="SSF46785">
    <property type="entry name" value="Winged helix' DNA-binding domain"/>
    <property type="match status" value="1"/>
</dbReference>